<dbReference type="PANTHER" id="PTHR30471:SF3">
    <property type="entry name" value="UPF0758 PROTEIN YEES-RELATED"/>
    <property type="match status" value="1"/>
</dbReference>
<dbReference type="PANTHER" id="PTHR30471">
    <property type="entry name" value="DNA REPAIR PROTEIN RADC"/>
    <property type="match status" value="1"/>
</dbReference>
<dbReference type="InterPro" id="IPR025657">
    <property type="entry name" value="RadC_JAB"/>
</dbReference>
<dbReference type="InterPro" id="IPR037518">
    <property type="entry name" value="MPN"/>
</dbReference>
<evidence type="ECO:0000256" key="2">
    <source>
        <dbReference type="ARBA" id="ARBA00022723"/>
    </source>
</evidence>
<feature type="domain" description="MPN" evidence="7">
    <location>
        <begin position="107"/>
        <end position="229"/>
    </location>
</feature>
<evidence type="ECO:0000256" key="6">
    <source>
        <dbReference type="RuleBase" id="RU003797"/>
    </source>
</evidence>
<dbReference type="KEGG" id="ptan:CRYO30217_01157"/>
<evidence type="ECO:0000256" key="1">
    <source>
        <dbReference type="ARBA" id="ARBA00022670"/>
    </source>
</evidence>
<dbReference type="GO" id="GO:0046872">
    <property type="term" value="F:metal ion binding"/>
    <property type="evidence" value="ECO:0007669"/>
    <property type="project" value="UniProtKB-KW"/>
</dbReference>
<evidence type="ECO:0000259" key="7">
    <source>
        <dbReference type="PROSITE" id="PS50249"/>
    </source>
</evidence>
<dbReference type="AlphaFoldDB" id="A0A916NG71"/>
<dbReference type="InterPro" id="IPR020891">
    <property type="entry name" value="UPF0758_CS"/>
</dbReference>
<proteinExistence type="inferred from homology"/>
<dbReference type="EMBL" id="OU015584">
    <property type="protein sequence ID" value="CAG5080029.1"/>
    <property type="molecule type" value="Genomic_DNA"/>
</dbReference>
<dbReference type="PROSITE" id="PS01302">
    <property type="entry name" value="UPF0758"/>
    <property type="match status" value="1"/>
</dbReference>
<sequence length="229" mass="25086">MTLKLTLRELAEDDRPREKMIQKGTQSLSDAELIAILIGSGNRQETAVQLSQRVLNNYNHNLISLSRSSIKELQQFKGIGEAKAITIAAAMELGRRRAAQSENVVQQISSSKAAYEVLKAKLEDLPHEEFWVMLLSRSNKVIDIQMIGRGGISGTVADVRVILKLAIESLASGIILGHNHPSGNLSPSNADITLTHKVKESAKLMDVAVLDHLIVTDTSYYSFADNGKI</sequence>
<evidence type="ECO:0000256" key="3">
    <source>
        <dbReference type="ARBA" id="ARBA00022801"/>
    </source>
</evidence>
<protein>
    <recommendedName>
        <fullName evidence="7">MPN domain-containing protein</fullName>
    </recommendedName>
</protein>
<dbReference type="CDD" id="cd08071">
    <property type="entry name" value="MPN_DUF2466"/>
    <property type="match status" value="1"/>
</dbReference>
<gene>
    <name evidence="8" type="ORF">CRYO30217_01157</name>
</gene>
<name>A0A916NG71_9FLAO</name>
<evidence type="ECO:0000256" key="4">
    <source>
        <dbReference type="ARBA" id="ARBA00022833"/>
    </source>
</evidence>
<evidence type="ECO:0000313" key="9">
    <source>
        <dbReference type="Proteomes" id="UP000683507"/>
    </source>
</evidence>
<keyword evidence="5" id="KW-0482">Metalloprotease</keyword>
<dbReference type="InterPro" id="IPR046778">
    <property type="entry name" value="UPF0758_N"/>
</dbReference>
<dbReference type="NCBIfam" id="TIGR00608">
    <property type="entry name" value="radc"/>
    <property type="match status" value="1"/>
</dbReference>
<keyword evidence="3" id="KW-0378">Hydrolase</keyword>
<organism evidence="8 9">
    <name type="scientific">Parvicella tangerina</name>
    <dbReference type="NCBI Taxonomy" id="2829795"/>
    <lineage>
        <taxon>Bacteria</taxon>
        <taxon>Pseudomonadati</taxon>
        <taxon>Bacteroidota</taxon>
        <taxon>Flavobacteriia</taxon>
        <taxon>Flavobacteriales</taxon>
        <taxon>Parvicellaceae</taxon>
        <taxon>Parvicella</taxon>
    </lineage>
</organism>
<dbReference type="Proteomes" id="UP000683507">
    <property type="component" value="Chromosome"/>
</dbReference>
<comment type="similarity">
    <text evidence="6">Belongs to the UPF0758 family.</text>
</comment>
<reference evidence="8" key="1">
    <citation type="submission" date="2021-04" db="EMBL/GenBank/DDBJ databases">
        <authorList>
            <person name="Rodrigo-Torres L."/>
            <person name="Arahal R. D."/>
            <person name="Lucena T."/>
        </authorList>
    </citation>
    <scope>NUCLEOTIDE SEQUENCE</scope>
    <source>
        <strain evidence="8">AS29M-1</strain>
    </source>
</reference>
<keyword evidence="4" id="KW-0862">Zinc</keyword>
<dbReference type="PROSITE" id="PS50249">
    <property type="entry name" value="MPN"/>
    <property type="match status" value="1"/>
</dbReference>
<dbReference type="RefSeq" id="WP_258541372.1">
    <property type="nucleotide sequence ID" value="NZ_OU015584.1"/>
</dbReference>
<evidence type="ECO:0000256" key="5">
    <source>
        <dbReference type="ARBA" id="ARBA00023049"/>
    </source>
</evidence>
<keyword evidence="9" id="KW-1185">Reference proteome</keyword>
<keyword evidence="2" id="KW-0479">Metal-binding</keyword>
<dbReference type="GO" id="GO:0006508">
    <property type="term" value="P:proteolysis"/>
    <property type="evidence" value="ECO:0007669"/>
    <property type="project" value="UniProtKB-KW"/>
</dbReference>
<evidence type="ECO:0000313" key="8">
    <source>
        <dbReference type="EMBL" id="CAG5080029.1"/>
    </source>
</evidence>
<dbReference type="InterPro" id="IPR001405">
    <property type="entry name" value="UPF0758"/>
</dbReference>
<dbReference type="Pfam" id="PF20582">
    <property type="entry name" value="UPF0758_N"/>
    <property type="match status" value="1"/>
</dbReference>
<accession>A0A916NG71</accession>
<dbReference type="NCBIfam" id="NF000642">
    <property type="entry name" value="PRK00024.1"/>
    <property type="match status" value="1"/>
</dbReference>
<dbReference type="Pfam" id="PF04002">
    <property type="entry name" value="RadC"/>
    <property type="match status" value="1"/>
</dbReference>
<dbReference type="GO" id="GO:0008237">
    <property type="term" value="F:metallopeptidase activity"/>
    <property type="evidence" value="ECO:0007669"/>
    <property type="project" value="UniProtKB-KW"/>
</dbReference>
<keyword evidence="1" id="KW-0645">Protease</keyword>
<dbReference type="Gene3D" id="3.40.140.10">
    <property type="entry name" value="Cytidine Deaminase, domain 2"/>
    <property type="match status" value="1"/>
</dbReference>